<proteinExistence type="predicted"/>
<dbReference type="AlphaFoldDB" id="A0A0C2DPW4"/>
<sequence length="84" mass="9432">MAKVLGGLEDNVLTYIDDILIFSKDFDSHLSTIRKWGNEQQSAFTQLRDALLKEPILGYPDYDKPFHIFTDASSVAQAGALITR</sequence>
<reference evidence="2 3" key="1">
    <citation type="submission" date="2013-12" db="EMBL/GenBank/DDBJ databases">
        <title>Draft genome of the parsitic nematode Ancylostoma duodenale.</title>
        <authorList>
            <person name="Mitreva M."/>
        </authorList>
    </citation>
    <scope>NUCLEOTIDE SEQUENCE [LARGE SCALE GENOMIC DNA]</scope>
    <source>
        <strain evidence="2 3">Zhejiang</strain>
    </source>
</reference>
<dbReference type="InterPro" id="IPR043128">
    <property type="entry name" value="Rev_trsase/Diguanyl_cyclase"/>
</dbReference>
<name>A0A0C2DPW4_9BILA</name>
<dbReference type="InterPro" id="IPR051320">
    <property type="entry name" value="Viral_Replic_Matur_Polypro"/>
</dbReference>
<gene>
    <name evidence="2" type="ORF">ANCDUO_04988</name>
</gene>
<evidence type="ECO:0000259" key="1">
    <source>
        <dbReference type="Pfam" id="PF17919"/>
    </source>
</evidence>
<dbReference type="Proteomes" id="UP000054047">
    <property type="component" value="Unassembled WGS sequence"/>
</dbReference>
<protein>
    <recommendedName>
        <fullName evidence="1">Reverse transcriptase/retrotransposon-derived protein RNase H-like domain-containing protein</fullName>
    </recommendedName>
</protein>
<dbReference type="OrthoDB" id="5862884at2759"/>
<dbReference type="Pfam" id="PF17919">
    <property type="entry name" value="RT_RNaseH_2"/>
    <property type="match status" value="1"/>
</dbReference>
<keyword evidence="3" id="KW-1185">Reference proteome</keyword>
<organism evidence="2 3">
    <name type="scientific">Ancylostoma duodenale</name>
    <dbReference type="NCBI Taxonomy" id="51022"/>
    <lineage>
        <taxon>Eukaryota</taxon>
        <taxon>Metazoa</taxon>
        <taxon>Ecdysozoa</taxon>
        <taxon>Nematoda</taxon>
        <taxon>Chromadorea</taxon>
        <taxon>Rhabditida</taxon>
        <taxon>Rhabditina</taxon>
        <taxon>Rhabditomorpha</taxon>
        <taxon>Strongyloidea</taxon>
        <taxon>Ancylostomatidae</taxon>
        <taxon>Ancylostomatinae</taxon>
        <taxon>Ancylostoma</taxon>
    </lineage>
</organism>
<dbReference type="SUPFAM" id="SSF56672">
    <property type="entry name" value="DNA/RNA polymerases"/>
    <property type="match status" value="1"/>
</dbReference>
<dbReference type="PANTHER" id="PTHR33064">
    <property type="entry name" value="POL PROTEIN"/>
    <property type="match status" value="1"/>
</dbReference>
<dbReference type="InterPro" id="IPR043502">
    <property type="entry name" value="DNA/RNA_pol_sf"/>
</dbReference>
<accession>A0A0C2DPW4</accession>
<dbReference type="Gene3D" id="3.30.70.270">
    <property type="match status" value="1"/>
</dbReference>
<evidence type="ECO:0000313" key="3">
    <source>
        <dbReference type="Proteomes" id="UP000054047"/>
    </source>
</evidence>
<dbReference type="EMBL" id="KN727925">
    <property type="protein sequence ID" value="KIH64697.1"/>
    <property type="molecule type" value="Genomic_DNA"/>
</dbReference>
<feature type="domain" description="Reverse transcriptase/retrotransposon-derived protein RNase H-like" evidence="1">
    <location>
        <begin position="36"/>
        <end position="82"/>
    </location>
</feature>
<evidence type="ECO:0000313" key="2">
    <source>
        <dbReference type="EMBL" id="KIH64697.1"/>
    </source>
</evidence>
<dbReference type="InterPro" id="IPR041577">
    <property type="entry name" value="RT_RNaseH_2"/>
</dbReference>
<dbReference type="PANTHER" id="PTHR33064:SF37">
    <property type="entry name" value="RIBONUCLEASE H"/>
    <property type="match status" value="1"/>
</dbReference>